<dbReference type="SUPFAM" id="SSF51161">
    <property type="entry name" value="Trimeric LpxA-like enzymes"/>
    <property type="match status" value="1"/>
</dbReference>
<dbReference type="GO" id="GO:0016746">
    <property type="term" value="F:acyltransferase activity"/>
    <property type="evidence" value="ECO:0007669"/>
    <property type="project" value="UniProtKB-KW"/>
</dbReference>
<proteinExistence type="predicted"/>
<dbReference type="EMBL" id="JAAAMV010000020">
    <property type="protein sequence ID" value="NBD26341.1"/>
    <property type="molecule type" value="Genomic_DNA"/>
</dbReference>
<gene>
    <name evidence="3" type="ORF">GT019_20925</name>
</gene>
<reference evidence="3 4" key="1">
    <citation type="submission" date="2020-01" db="EMBL/GenBank/DDBJ databases">
        <title>Paenibacillus soybeanensis sp. nov. isolated from the nodules of soybean (Glycine max(L.) Merr).</title>
        <authorList>
            <person name="Wang H."/>
        </authorList>
    </citation>
    <scope>NUCLEOTIDE SEQUENCE [LARGE SCALE GENOMIC DNA]</scope>
    <source>
        <strain evidence="3 4">T1</strain>
    </source>
</reference>
<evidence type="ECO:0000256" key="1">
    <source>
        <dbReference type="ARBA" id="ARBA00022679"/>
    </source>
</evidence>
<name>A0ABW9XUJ4_9BACL</name>
<keyword evidence="4" id="KW-1185">Reference proteome</keyword>
<keyword evidence="3" id="KW-0012">Acyltransferase</keyword>
<dbReference type="InterPro" id="IPR051159">
    <property type="entry name" value="Hexapeptide_acetyltransf"/>
</dbReference>
<keyword evidence="1" id="KW-0808">Transferase</keyword>
<evidence type="ECO:0000313" key="4">
    <source>
        <dbReference type="Proteomes" id="UP000665561"/>
    </source>
</evidence>
<dbReference type="CDD" id="cd04647">
    <property type="entry name" value="LbH_MAT_like"/>
    <property type="match status" value="1"/>
</dbReference>
<dbReference type="Proteomes" id="UP000665561">
    <property type="component" value="Unassembled WGS sequence"/>
</dbReference>
<dbReference type="InterPro" id="IPR011004">
    <property type="entry name" value="Trimer_LpxA-like_sf"/>
</dbReference>
<dbReference type="InterPro" id="IPR001451">
    <property type="entry name" value="Hexapep"/>
</dbReference>
<dbReference type="PROSITE" id="PS00101">
    <property type="entry name" value="HEXAPEP_TRANSFERASES"/>
    <property type="match status" value="1"/>
</dbReference>
<dbReference type="Pfam" id="PF00132">
    <property type="entry name" value="Hexapep"/>
    <property type="match status" value="1"/>
</dbReference>
<evidence type="ECO:0000256" key="2">
    <source>
        <dbReference type="ARBA" id="ARBA00022737"/>
    </source>
</evidence>
<evidence type="ECO:0000313" key="3">
    <source>
        <dbReference type="EMBL" id="NBD26341.1"/>
    </source>
</evidence>
<accession>A0ABW9XUJ4</accession>
<dbReference type="Gene3D" id="2.160.10.10">
    <property type="entry name" value="Hexapeptide repeat proteins"/>
    <property type="match status" value="1"/>
</dbReference>
<keyword evidence="2" id="KW-0677">Repeat</keyword>
<comment type="caution">
    <text evidence="3">The sequence shown here is derived from an EMBL/GenBank/DDBJ whole genome shotgun (WGS) entry which is preliminary data.</text>
</comment>
<organism evidence="3 4">
    <name type="scientific">Paenibacillus glycinis</name>
    <dbReference type="NCBI Taxonomy" id="2697035"/>
    <lineage>
        <taxon>Bacteria</taxon>
        <taxon>Bacillati</taxon>
        <taxon>Bacillota</taxon>
        <taxon>Bacilli</taxon>
        <taxon>Bacillales</taxon>
        <taxon>Paenibacillaceae</taxon>
        <taxon>Paenibacillus</taxon>
    </lineage>
</organism>
<protein>
    <submittedName>
        <fullName evidence="3">Acyltransferase</fullName>
    </submittedName>
</protein>
<dbReference type="InterPro" id="IPR018357">
    <property type="entry name" value="Hexapep_transf_CS"/>
</dbReference>
<dbReference type="PANTHER" id="PTHR23416">
    <property type="entry name" value="SIALIC ACID SYNTHASE-RELATED"/>
    <property type="match status" value="1"/>
</dbReference>
<sequence length="126" mass="13649">MLFKDTGFYLDSGEAVIEIGDHTFINRRSEIICKKHVKIGSHCAISWDVAIMDTDIHRIEGSADTKPTVIGDHVWIGNKAIILKGVTIGEGAVVAAGSVVSKDVAPYTLVAGVPAKLVREDVRWHV</sequence>